<comment type="caution">
    <text evidence="5">The sequence shown here is derived from an EMBL/GenBank/DDBJ whole genome shotgun (WGS) entry which is preliminary data.</text>
</comment>
<dbReference type="Pfam" id="PF00644">
    <property type="entry name" value="PARP"/>
    <property type="match status" value="1"/>
</dbReference>
<sequence length="720" mass="80747">MHQQLMDYLDSMGQGASDRRCVYCKRGSDATMFLCGHPYCKSCLANQCLATPLKTPIKCACCDELVYIKNIKDALSKAQYEKFAAASAASFLLSDDTQPLCLCVDECTGLLEKSKGYQHCVTCNQGVCPLCHAVDAEAHDGCTCEEFRRNRETAKLFELDTLFKDARKFVDDNWGTSMSSYPVQDMFNNPGLLRGCPSMQRYCKTIVASGKVWQEQDTMFAWHGTSGDAVRLICHNGFDPSYRSGQAYGPGEYFGQAASTSHGYCRSGFRMIVAQIIRTERFSTHGTFCYVVNNPCDFSSADNLPVLVVAFRNPAAPGYTVSPPNWIEEAPQSLPFRLTHRGIGNKFSLHDSESSEMTTEEFSRCMDTQPSFFEWQWRDDDRKFYPYREAQTKQLESAYNEWKHCGGPSVVTLSDTKARSGNLRDTLQTYEVFFSENRIYQRNTSNSTMRQERDVTRQLATLPPANRVWQFCLTDTSVVSGAFQSYESVYQSQIDALFTAYVSGKGRETVTTRFEPLPDDYTLNFAAMTQTNASTGKCRLIRHLDASSPHLVSLRLPPGANLYSFAQGLPQIEADLAQQVLDFVGPGADSDSEATKAEKSDILMPQLKFNTTTAELRILLRGPSKKLASTLVAYVTNVLDEKYGVVPLMKRTRNCGAAVINERLLQLSQRQPPEMPDNPSRNDYMRLLAHTLIWDGGCSIYGGMVRDWVVRNEDANDIDC</sequence>
<dbReference type="SUPFAM" id="SSF117839">
    <property type="entry name" value="WWE domain"/>
    <property type="match status" value="2"/>
</dbReference>
<dbReference type="PROSITE" id="PS00518">
    <property type="entry name" value="ZF_RING_1"/>
    <property type="match status" value="1"/>
</dbReference>
<keyword evidence="2" id="KW-0863">Zinc-finger</keyword>
<evidence type="ECO:0000313" key="6">
    <source>
        <dbReference type="Proteomes" id="UP000265618"/>
    </source>
</evidence>
<evidence type="ECO:0000256" key="3">
    <source>
        <dbReference type="ARBA" id="ARBA00022833"/>
    </source>
</evidence>
<protein>
    <recommendedName>
        <fullName evidence="4">WWE domain-containing protein</fullName>
    </recommendedName>
</protein>
<dbReference type="GO" id="GO:0003950">
    <property type="term" value="F:NAD+ poly-ADP-ribosyltransferase activity"/>
    <property type="evidence" value="ECO:0007669"/>
    <property type="project" value="InterPro"/>
</dbReference>
<dbReference type="InterPro" id="IPR004170">
    <property type="entry name" value="WWE_dom"/>
</dbReference>
<dbReference type="InterPro" id="IPR017907">
    <property type="entry name" value="Znf_RING_CS"/>
</dbReference>
<dbReference type="AlphaFoldDB" id="A0A391NQN9"/>
<feature type="domain" description="WWE" evidence="4">
    <location>
        <begin position="361"/>
        <end position="457"/>
    </location>
</feature>
<dbReference type="InterPro" id="IPR037197">
    <property type="entry name" value="WWE_dom_sf"/>
</dbReference>
<dbReference type="SUPFAM" id="SSF56399">
    <property type="entry name" value="ADP-ribosylation"/>
    <property type="match status" value="1"/>
</dbReference>
<dbReference type="GO" id="GO:0008270">
    <property type="term" value="F:zinc ion binding"/>
    <property type="evidence" value="ECO:0007669"/>
    <property type="project" value="UniProtKB-KW"/>
</dbReference>
<keyword evidence="3" id="KW-0862">Zinc</keyword>
<evidence type="ECO:0000259" key="4">
    <source>
        <dbReference type="PROSITE" id="PS50918"/>
    </source>
</evidence>
<organism evidence="5 6">
    <name type="scientific">Kipferlia bialata</name>
    <dbReference type="NCBI Taxonomy" id="797122"/>
    <lineage>
        <taxon>Eukaryota</taxon>
        <taxon>Metamonada</taxon>
        <taxon>Carpediemonas-like organisms</taxon>
        <taxon>Kipferlia</taxon>
    </lineage>
</organism>
<dbReference type="PROSITE" id="PS50918">
    <property type="entry name" value="WWE"/>
    <property type="match status" value="1"/>
</dbReference>
<dbReference type="OrthoDB" id="27440at2759"/>
<dbReference type="Gene3D" id="3.90.228.10">
    <property type="match status" value="1"/>
</dbReference>
<gene>
    <name evidence="5" type="ORF">KIPB_011995</name>
</gene>
<reference evidence="5 6" key="1">
    <citation type="journal article" date="2018" name="PLoS ONE">
        <title>The draft genome of Kipferlia bialata reveals reductive genome evolution in fornicate parasites.</title>
        <authorList>
            <person name="Tanifuji G."/>
            <person name="Takabayashi S."/>
            <person name="Kume K."/>
            <person name="Takagi M."/>
            <person name="Nakayama T."/>
            <person name="Kamikawa R."/>
            <person name="Inagaki Y."/>
            <person name="Hashimoto T."/>
        </authorList>
    </citation>
    <scope>NUCLEOTIDE SEQUENCE [LARGE SCALE GENOMIC DNA]</scope>
    <source>
        <strain evidence="5">NY0173</strain>
    </source>
</reference>
<evidence type="ECO:0000256" key="1">
    <source>
        <dbReference type="ARBA" id="ARBA00022723"/>
    </source>
</evidence>
<feature type="non-terminal residue" evidence="5">
    <location>
        <position position="720"/>
    </location>
</feature>
<evidence type="ECO:0000256" key="2">
    <source>
        <dbReference type="ARBA" id="ARBA00022771"/>
    </source>
</evidence>
<dbReference type="Gene3D" id="3.30.720.50">
    <property type="match status" value="2"/>
</dbReference>
<proteinExistence type="predicted"/>
<dbReference type="Pfam" id="PF02825">
    <property type="entry name" value="WWE"/>
    <property type="match status" value="2"/>
</dbReference>
<accession>A0A391NQN9</accession>
<evidence type="ECO:0000313" key="5">
    <source>
        <dbReference type="EMBL" id="GCA63811.1"/>
    </source>
</evidence>
<keyword evidence="6" id="KW-1185">Reference proteome</keyword>
<dbReference type="InterPro" id="IPR012317">
    <property type="entry name" value="Poly(ADP-ribose)pol_cat_dom"/>
</dbReference>
<name>A0A391NQN9_9EUKA</name>
<dbReference type="Proteomes" id="UP000265618">
    <property type="component" value="Unassembled WGS sequence"/>
</dbReference>
<dbReference type="EMBL" id="BDIP01005115">
    <property type="protein sequence ID" value="GCA63811.1"/>
    <property type="molecule type" value="Genomic_DNA"/>
</dbReference>
<keyword evidence="1" id="KW-0479">Metal-binding</keyword>